<comment type="function">
    <text evidence="1">eIF-2 functions in the early steps of protein synthesis by forming a ternary complex with GTP and initiator tRNA.</text>
</comment>
<keyword evidence="5 10" id="KW-0396">Initiation factor</keyword>
<dbReference type="InterPro" id="IPR002735">
    <property type="entry name" value="Transl_init_fac_IF2/IF5_dom"/>
</dbReference>
<feature type="domain" description="Translation initiation factor IF2/IF5" evidence="9">
    <location>
        <begin position="24"/>
        <end position="131"/>
    </location>
</feature>
<evidence type="ECO:0000259" key="9">
    <source>
        <dbReference type="SMART" id="SM00653"/>
    </source>
</evidence>
<reference evidence="10" key="1">
    <citation type="journal article" date="2014" name="Genome Biol. Evol.">
        <title>Pangenome evidence for extensive interdomain horizontal transfer affecting lineage core and shell genes in uncultured planktonic thaumarchaeota and euryarchaeota.</title>
        <authorList>
            <person name="Deschamps P."/>
            <person name="Zivanovic Y."/>
            <person name="Moreira D."/>
            <person name="Rodriguez-Valera F."/>
            <person name="Lopez-Garcia P."/>
        </authorList>
    </citation>
    <scope>NUCLEOTIDE SEQUENCE</scope>
</reference>
<dbReference type="SMART" id="SM00653">
    <property type="entry name" value="eIF2B_5"/>
    <property type="match status" value="1"/>
</dbReference>
<evidence type="ECO:0000256" key="6">
    <source>
        <dbReference type="ARBA" id="ARBA00022917"/>
    </source>
</evidence>
<dbReference type="PANTHER" id="PTHR23001">
    <property type="entry name" value="EUKARYOTIC TRANSLATION INITIATION FACTOR"/>
    <property type="match status" value="1"/>
</dbReference>
<evidence type="ECO:0000313" key="10">
    <source>
        <dbReference type="EMBL" id="AIE91145.1"/>
    </source>
</evidence>
<evidence type="ECO:0000256" key="5">
    <source>
        <dbReference type="ARBA" id="ARBA00022540"/>
    </source>
</evidence>
<evidence type="ECO:0000256" key="7">
    <source>
        <dbReference type="ARBA" id="ARBA00031466"/>
    </source>
</evidence>
<dbReference type="InterPro" id="IPR016190">
    <property type="entry name" value="Transl_init_fac_IF2/IF5_Zn-bd"/>
</dbReference>
<proteinExistence type="inferred from homology"/>
<evidence type="ECO:0000256" key="2">
    <source>
        <dbReference type="ARBA" id="ARBA00010397"/>
    </source>
</evidence>
<dbReference type="InterPro" id="IPR045196">
    <property type="entry name" value="IF2/IF5"/>
</dbReference>
<sequence>MADYEYDALLDRARERIPKDISERSRWTMPEPDILIEGSQTILRNFADVVNAMDRDANHVYQFLLNELGTSGTREQVRVMFKGRVPPARIKEKLVAYVKAFILCGQCRAPDTRFIKEGRTSLLKCQACGATRPVRL</sequence>
<protein>
    <recommendedName>
        <fullName evidence="4">Translation initiation factor 2 subunit beta</fullName>
    </recommendedName>
    <alternativeName>
        <fullName evidence="7">aIF2-beta</fullName>
    </alternativeName>
    <alternativeName>
        <fullName evidence="8">eIF-2-beta</fullName>
    </alternativeName>
</protein>
<dbReference type="EMBL" id="KF900329">
    <property type="protein sequence ID" value="AIE91145.1"/>
    <property type="molecule type" value="Genomic_DNA"/>
</dbReference>
<dbReference type="InterPro" id="IPR004458">
    <property type="entry name" value="TIF2_bsu_arc"/>
</dbReference>
<dbReference type="AlphaFoldDB" id="A0A075FI73"/>
<dbReference type="SUPFAM" id="SSF100966">
    <property type="entry name" value="Translation initiation factor 2 beta, aIF2beta, N-terminal domain"/>
    <property type="match status" value="1"/>
</dbReference>
<comment type="similarity">
    <text evidence="2">Belongs to the eIF-2-beta/eIF-5 family.</text>
</comment>
<name>A0A075FI73_9EURY</name>
<evidence type="ECO:0000256" key="1">
    <source>
        <dbReference type="ARBA" id="ARBA00003323"/>
    </source>
</evidence>
<comment type="subunit">
    <text evidence="3">Heterotrimer composed of an alpha, a beta and a gamma chain.</text>
</comment>
<dbReference type="Pfam" id="PF01873">
    <property type="entry name" value="eIF-5_eIF-2B"/>
    <property type="match status" value="1"/>
</dbReference>
<dbReference type="NCBIfam" id="TIGR00311">
    <property type="entry name" value="aIF-2beta"/>
    <property type="match status" value="1"/>
</dbReference>
<evidence type="ECO:0000256" key="3">
    <source>
        <dbReference type="ARBA" id="ARBA00011243"/>
    </source>
</evidence>
<dbReference type="Gene3D" id="3.30.30.170">
    <property type="match status" value="1"/>
</dbReference>
<dbReference type="SUPFAM" id="SSF75689">
    <property type="entry name" value="Zinc-binding domain of translation initiation factor 2 beta"/>
    <property type="match status" value="1"/>
</dbReference>
<organism evidence="10">
    <name type="scientific">uncultured marine group II/III euryarchaeote AD1000_108_A02</name>
    <dbReference type="NCBI Taxonomy" id="1457715"/>
    <lineage>
        <taxon>Archaea</taxon>
        <taxon>Methanobacteriati</taxon>
        <taxon>Methanobacteriota</taxon>
        <taxon>environmental samples</taxon>
    </lineage>
</organism>
<dbReference type="InterPro" id="IPR016189">
    <property type="entry name" value="Transl_init_fac_IF2/IF5_N"/>
</dbReference>
<dbReference type="PANTHER" id="PTHR23001:SF3">
    <property type="entry name" value="EUKARYOTIC TRANSLATION INITIATION FACTOR 2 SUBUNIT 2"/>
    <property type="match status" value="1"/>
</dbReference>
<dbReference type="GO" id="GO:0003743">
    <property type="term" value="F:translation initiation factor activity"/>
    <property type="evidence" value="ECO:0007669"/>
    <property type="project" value="UniProtKB-KW"/>
</dbReference>
<dbReference type="NCBIfam" id="NF003067">
    <property type="entry name" value="PRK03988.1"/>
    <property type="match status" value="1"/>
</dbReference>
<accession>A0A075FI73</accession>
<evidence type="ECO:0000256" key="8">
    <source>
        <dbReference type="ARBA" id="ARBA00032408"/>
    </source>
</evidence>
<keyword evidence="6" id="KW-0648">Protein biosynthesis</keyword>
<evidence type="ECO:0000256" key="4">
    <source>
        <dbReference type="ARBA" id="ARBA00022314"/>
    </source>
</evidence>